<proteinExistence type="predicted"/>
<sequence length="47" mass="5541">MSDLYQILRAWMLLAHAAARRRNGAAFREAADMQELWDHENREGRGR</sequence>
<evidence type="ECO:0000313" key="1">
    <source>
        <dbReference type="EMBL" id="MFC3002325.1"/>
    </source>
</evidence>
<name>A0ABV7C298_9PROT</name>
<reference evidence="2" key="1">
    <citation type="journal article" date="2019" name="Int. J. Syst. Evol. Microbiol.">
        <title>The Global Catalogue of Microorganisms (GCM) 10K type strain sequencing project: providing services to taxonomists for standard genome sequencing and annotation.</title>
        <authorList>
            <consortium name="The Broad Institute Genomics Platform"/>
            <consortium name="The Broad Institute Genome Sequencing Center for Infectious Disease"/>
            <person name="Wu L."/>
            <person name="Ma J."/>
        </authorList>
    </citation>
    <scope>NUCLEOTIDE SEQUENCE [LARGE SCALE GENOMIC DNA]</scope>
    <source>
        <strain evidence="2">CGMCC 1.16855</strain>
    </source>
</reference>
<protein>
    <submittedName>
        <fullName evidence="1">Uncharacterized protein</fullName>
    </submittedName>
</protein>
<dbReference type="EMBL" id="JBHRSB010000006">
    <property type="protein sequence ID" value="MFC3002325.1"/>
    <property type="molecule type" value="Genomic_DNA"/>
</dbReference>
<comment type="caution">
    <text evidence="1">The sequence shown here is derived from an EMBL/GenBank/DDBJ whole genome shotgun (WGS) entry which is preliminary data.</text>
</comment>
<organism evidence="1 2">
    <name type="scientific">Falsiroseomonas tokyonensis</name>
    <dbReference type="NCBI Taxonomy" id="430521"/>
    <lineage>
        <taxon>Bacteria</taxon>
        <taxon>Pseudomonadati</taxon>
        <taxon>Pseudomonadota</taxon>
        <taxon>Alphaproteobacteria</taxon>
        <taxon>Acetobacterales</taxon>
        <taxon>Roseomonadaceae</taxon>
        <taxon>Falsiroseomonas</taxon>
    </lineage>
</organism>
<dbReference type="Proteomes" id="UP001595420">
    <property type="component" value="Unassembled WGS sequence"/>
</dbReference>
<evidence type="ECO:0000313" key="2">
    <source>
        <dbReference type="Proteomes" id="UP001595420"/>
    </source>
</evidence>
<dbReference type="RefSeq" id="WP_216838415.1">
    <property type="nucleotide sequence ID" value="NZ_JAFNJS010000006.1"/>
</dbReference>
<keyword evidence="2" id="KW-1185">Reference proteome</keyword>
<gene>
    <name evidence="1" type="ORF">ACFOD3_20670</name>
</gene>
<accession>A0ABV7C298</accession>